<feature type="non-terminal residue" evidence="2">
    <location>
        <position position="1"/>
    </location>
</feature>
<organism evidence="2">
    <name type="scientific">Lygus hesperus</name>
    <name type="common">Western plant bug</name>
    <dbReference type="NCBI Taxonomy" id="30085"/>
    <lineage>
        <taxon>Eukaryota</taxon>
        <taxon>Metazoa</taxon>
        <taxon>Ecdysozoa</taxon>
        <taxon>Arthropoda</taxon>
        <taxon>Hexapoda</taxon>
        <taxon>Insecta</taxon>
        <taxon>Pterygota</taxon>
        <taxon>Neoptera</taxon>
        <taxon>Paraneoptera</taxon>
        <taxon>Hemiptera</taxon>
        <taxon>Heteroptera</taxon>
        <taxon>Panheteroptera</taxon>
        <taxon>Cimicomorpha</taxon>
        <taxon>Miridae</taxon>
        <taxon>Mirini</taxon>
        <taxon>Lygus</taxon>
    </lineage>
</organism>
<protein>
    <submittedName>
        <fullName evidence="2">Cell cycle transcriptional repressor whi5</fullName>
    </submittedName>
</protein>
<dbReference type="AlphaFoldDB" id="A0A0A9VYI3"/>
<gene>
    <name evidence="2" type="primary">whi5</name>
    <name evidence="2" type="ORF">CM83_105421</name>
</gene>
<dbReference type="EMBL" id="GBHO01042940">
    <property type="protein sequence ID" value="JAG00664.1"/>
    <property type="molecule type" value="Transcribed_RNA"/>
</dbReference>
<dbReference type="InterPro" id="IPR058520">
    <property type="entry name" value="DUF8207"/>
</dbReference>
<reference evidence="2" key="1">
    <citation type="journal article" date="2014" name="PLoS ONE">
        <title>Transcriptome-Based Identification of ABC Transporters in the Western Tarnished Plant Bug Lygus hesperus.</title>
        <authorList>
            <person name="Hull J.J."/>
            <person name="Chaney K."/>
            <person name="Geib S.M."/>
            <person name="Fabrick J.A."/>
            <person name="Brent C.S."/>
            <person name="Walsh D."/>
            <person name="Lavine L.C."/>
        </authorList>
    </citation>
    <scope>NUCLEOTIDE SEQUENCE</scope>
</reference>
<name>A0A0A9VYI3_LYGHE</name>
<evidence type="ECO:0000313" key="2">
    <source>
        <dbReference type="EMBL" id="JAG00664.1"/>
    </source>
</evidence>
<feature type="domain" description="DUF8207" evidence="1">
    <location>
        <begin position="1"/>
        <end position="55"/>
    </location>
</feature>
<evidence type="ECO:0000259" key="1">
    <source>
        <dbReference type="Pfam" id="PF26634"/>
    </source>
</evidence>
<accession>A0A0A9VYI3</accession>
<sequence length="122" mass="13666">YKLVFLENPRGYDDEDLHAYESIVRKSNLAHHGYSRVRPLNTFGGTKYRQIISKFYPPKKSSHNKKGEGINEFFSTFIPVGESPPSTITSAGNPNEIVKSATGIRSSSSWKHCNSETSELSN</sequence>
<proteinExistence type="predicted"/>
<reference evidence="2" key="2">
    <citation type="submission" date="2014-07" db="EMBL/GenBank/DDBJ databases">
        <authorList>
            <person name="Hull J."/>
        </authorList>
    </citation>
    <scope>NUCLEOTIDE SEQUENCE</scope>
</reference>
<dbReference type="Pfam" id="PF26634">
    <property type="entry name" value="DUF8207"/>
    <property type="match status" value="1"/>
</dbReference>